<dbReference type="Gene3D" id="3.40.309.10">
    <property type="entry name" value="Aldehyde Dehydrogenase, Chain A, domain 2"/>
    <property type="match status" value="1"/>
</dbReference>
<reference evidence="7 8" key="1">
    <citation type="journal article" date="2017" name="G3 (Bethesda)">
        <title>First Draft Genome Sequence of the Pathogenic Fungus Lomentospora prolificans (Formerly Scedosporium prolificans).</title>
        <authorList>
            <person name="Luo R."/>
            <person name="Zimin A."/>
            <person name="Workman R."/>
            <person name="Fan Y."/>
            <person name="Pertea G."/>
            <person name="Grossman N."/>
            <person name="Wear M.P."/>
            <person name="Jia B."/>
            <person name="Miller H."/>
            <person name="Casadevall A."/>
            <person name="Timp W."/>
            <person name="Zhang S.X."/>
            <person name="Salzberg S.L."/>
        </authorList>
    </citation>
    <scope>NUCLEOTIDE SEQUENCE [LARGE SCALE GENOMIC DNA]</scope>
    <source>
        <strain evidence="7 8">JHH-5317</strain>
    </source>
</reference>
<protein>
    <recommendedName>
        <fullName evidence="6">Aldehyde dehydrogenase domain-containing protein</fullName>
    </recommendedName>
</protein>
<evidence type="ECO:0000256" key="1">
    <source>
        <dbReference type="ARBA" id="ARBA00009986"/>
    </source>
</evidence>
<dbReference type="InterPro" id="IPR015590">
    <property type="entry name" value="Aldehyde_DH_dom"/>
</dbReference>
<evidence type="ECO:0000313" key="7">
    <source>
        <dbReference type="EMBL" id="PKS06243.1"/>
    </source>
</evidence>
<dbReference type="Pfam" id="PF00171">
    <property type="entry name" value="Aldedh"/>
    <property type="match status" value="1"/>
</dbReference>
<dbReference type="GO" id="GO:0016620">
    <property type="term" value="F:oxidoreductase activity, acting on the aldehyde or oxo group of donors, NAD or NADP as acceptor"/>
    <property type="evidence" value="ECO:0007669"/>
    <property type="project" value="InterPro"/>
</dbReference>
<dbReference type="InterPro" id="IPR016161">
    <property type="entry name" value="Ald_DH/histidinol_DH"/>
</dbReference>
<dbReference type="PANTHER" id="PTHR42986:SF1">
    <property type="entry name" value="BENZALDEHYDE DEHYDROGENASE YFMT"/>
    <property type="match status" value="1"/>
</dbReference>
<feature type="active site" evidence="4">
    <location>
        <position position="259"/>
    </location>
</feature>
<dbReference type="SUPFAM" id="SSF53720">
    <property type="entry name" value="ALDH-like"/>
    <property type="match status" value="1"/>
</dbReference>
<dbReference type="InterPro" id="IPR029510">
    <property type="entry name" value="Ald_DH_CS_GLU"/>
</dbReference>
<evidence type="ECO:0000313" key="8">
    <source>
        <dbReference type="Proteomes" id="UP000233524"/>
    </source>
</evidence>
<dbReference type="PANTHER" id="PTHR42986">
    <property type="entry name" value="BENZALDEHYDE DEHYDROGENASE YFMT"/>
    <property type="match status" value="1"/>
</dbReference>
<evidence type="ECO:0000256" key="2">
    <source>
        <dbReference type="ARBA" id="ARBA00023002"/>
    </source>
</evidence>
<dbReference type="STRING" id="41688.A0A2N3N1E3"/>
<keyword evidence="3" id="KW-0520">NAD</keyword>
<dbReference type="PROSITE" id="PS00687">
    <property type="entry name" value="ALDEHYDE_DEHYDR_GLU"/>
    <property type="match status" value="1"/>
</dbReference>
<dbReference type="InterPro" id="IPR016162">
    <property type="entry name" value="Ald_DH_N"/>
</dbReference>
<sequence>MATDSSLSQLQQLFINGQYKSASDNAEFQVTNPMTGENIYPCSSATVQDVSDAIESAHAVYKSWSKTGPSARRAIFLKAADILEGYIHGEASEILKSEVSATESWVKVNIFATAGVLRETAGLATHIKGEIVPADRPGTTVLVAREALGVVFGISPWNAPVNLTARAIGCPLICGNTVVLKPSEHSPKSQHLVVKALTEAGLPKGCINFIPCSPERAPEITEYAVKHPKVRRINFTGSERVGTIIAGWAASCLKKCVFELGGKAPVIVREDANLDDAVESIVFGGLSNNGQICMSTERVIVHKSIMGEFKAKLLERAGSLKCGNHLVEKDVSISGLFTPASATRVLSLVRSAVDAGAKLLIGDLQIDGPNKTIMRPHILEGVTRDMDLYHHESFGPVMILMEFETDEEGVDLANDSEFSLCASIFSRDVMRAMDLAKDVRAGSCHVNGPTVYIEATLPNGGVGGSSGYGRFGGIAGVEEFTERKIISLAQPGMKYNF</sequence>
<organism evidence="7 8">
    <name type="scientific">Lomentospora prolificans</name>
    <dbReference type="NCBI Taxonomy" id="41688"/>
    <lineage>
        <taxon>Eukaryota</taxon>
        <taxon>Fungi</taxon>
        <taxon>Dikarya</taxon>
        <taxon>Ascomycota</taxon>
        <taxon>Pezizomycotina</taxon>
        <taxon>Sordariomycetes</taxon>
        <taxon>Hypocreomycetidae</taxon>
        <taxon>Microascales</taxon>
        <taxon>Microascaceae</taxon>
        <taxon>Lomentospora</taxon>
    </lineage>
</organism>
<evidence type="ECO:0000256" key="5">
    <source>
        <dbReference type="RuleBase" id="RU003345"/>
    </source>
</evidence>
<dbReference type="Gene3D" id="3.40.605.10">
    <property type="entry name" value="Aldehyde Dehydrogenase, Chain A, domain 1"/>
    <property type="match status" value="1"/>
</dbReference>
<dbReference type="AlphaFoldDB" id="A0A2N3N1E3"/>
<feature type="domain" description="Aldehyde dehydrogenase" evidence="6">
    <location>
        <begin position="24"/>
        <end position="485"/>
    </location>
</feature>
<comment type="caution">
    <text evidence="7">The sequence shown here is derived from an EMBL/GenBank/DDBJ whole genome shotgun (WGS) entry which is preliminary data.</text>
</comment>
<keyword evidence="2 5" id="KW-0560">Oxidoreductase</keyword>
<accession>A0A2N3N1E3</accession>
<dbReference type="InterPro" id="IPR016163">
    <property type="entry name" value="Ald_DH_C"/>
</dbReference>
<name>A0A2N3N1E3_9PEZI</name>
<dbReference type="InParanoid" id="A0A2N3N1E3"/>
<dbReference type="VEuPathDB" id="FungiDB:jhhlp_006989"/>
<dbReference type="Proteomes" id="UP000233524">
    <property type="component" value="Unassembled WGS sequence"/>
</dbReference>
<gene>
    <name evidence="7" type="ORF">jhhlp_006989</name>
</gene>
<dbReference type="EMBL" id="NLAX01001034">
    <property type="protein sequence ID" value="PKS06243.1"/>
    <property type="molecule type" value="Genomic_DNA"/>
</dbReference>
<dbReference type="OrthoDB" id="310895at2759"/>
<evidence type="ECO:0000256" key="3">
    <source>
        <dbReference type="ARBA" id="ARBA00023027"/>
    </source>
</evidence>
<proteinExistence type="inferred from homology"/>
<comment type="similarity">
    <text evidence="1 5">Belongs to the aldehyde dehydrogenase family.</text>
</comment>
<evidence type="ECO:0000256" key="4">
    <source>
        <dbReference type="PROSITE-ProRule" id="PRU10007"/>
    </source>
</evidence>
<keyword evidence="8" id="KW-1185">Reference proteome</keyword>
<evidence type="ECO:0000259" key="6">
    <source>
        <dbReference type="Pfam" id="PF00171"/>
    </source>
</evidence>